<accession>A0ABN1GJQ6</accession>
<feature type="compositionally biased region" description="Basic and acidic residues" evidence="1">
    <location>
        <begin position="62"/>
        <end position="77"/>
    </location>
</feature>
<sequence>MLTLGLLQLVDVVTAADPSPAPVVIDEDKVSPGFIALALLIAMFVVVFFLIKSMQNRLRNIDVDRHSREQDAKRRAAGEPPAEPDNS</sequence>
<keyword evidence="2" id="KW-0812">Transmembrane</keyword>
<organism evidence="3 4">
    <name type="scientific">Sporichthya brevicatena</name>
    <dbReference type="NCBI Taxonomy" id="171442"/>
    <lineage>
        <taxon>Bacteria</taxon>
        <taxon>Bacillati</taxon>
        <taxon>Actinomycetota</taxon>
        <taxon>Actinomycetes</taxon>
        <taxon>Sporichthyales</taxon>
        <taxon>Sporichthyaceae</taxon>
        <taxon>Sporichthya</taxon>
    </lineage>
</organism>
<evidence type="ECO:0000256" key="1">
    <source>
        <dbReference type="SAM" id="MobiDB-lite"/>
    </source>
</evidence>
<proteinExistence type="predicted"/>
<protein>
    <submittedName>
        <fullName evidence="3">Uncharacterized protein</fullName>
    </submittedName>
</protein>
<name>A0ABN1GJQ6_9ACTN</name>
<reference evidence="3 4" key="1">
    <citation type="journal article" date="2019" name="Int. J. Syst. Evol. Microbiol.">
        <title>The Global Catalogue of Microorganisms (GCM) 10K type strain sequencing project: providing services to taxonomists for standard genome sequencing and annotation.</title>
        <authorList>
            <consortium name="The Broad Institute Genomics Platform"/>
            <consortium name="The Broad Institute Genome Sequencing Center for Infectious Disease"/>
            <person name="Wu L."/>
            <person name="Ma J."/>
        </authorList>
    </citation>
    <scope>NUCLEOTIDE SEQUENCE [LARGE SCALE GENOMIC DNA]</scope>
    <source>
        <strain evidence="3 4">JCM 10671</strain>
    </source>
</reference>
<dbReference type="EMBL" id="BAAAHE010000009">
    <property type="protein sequence ID" value="GAA0612859.1"/>
    <property type="molecule type" value="Genomic_DNA"/>
</dbReference>
<evidence type="ECO:0000256" key="2">
    <source>
        <dbReference type="SAM" id="Phobius"/>
    </source>
</evidence>
<feature type="region of interest" description="Disordered" evidence="1">
    <location>
        <begin position="62"/>
        <end position="87"/>
    </location>
</feature>
<evidence type="ECO:0000313" key="3">
    <source>
        <dbReference type="EMBL" id="GAA0612859.1"/>
    </source>
</evidence>
<keyword evidence="2" id="KW-1133">Transmembrane helix</keyword>
<comment type="caution">
    <text evidence="3">The sequence shown here is derived from an EMBL/GenBank/DDBJ whole genome shotgun (WGS) entry which is preliminary data.</text>
</comment>
<gene>
    <name evidence="3" type="ORF">GCM10009547_13500</name>
</gene>
<evidence type="ECO:0000313" key="4">
    <source>
        <dbReference type="Proteomes" id="UP001500957"/>
    </source>
</evidence>
<keyword evidence="4" id="KW-1185">Reference proteome</keyword>
<keyword evidence="2" id="KW-0472">Membrane</keyword>
<dbReference type="Proteomes" id="UP001500957">
    <property type="component" value="Unassembled WGS sequence"/>
</dbReference>
<feature type="transmembrane region" description="Helical" evidence="2">
    <location>
        <begin position="31"/>
        <end position="51"/>
    </location>
</feature>